<name>A0AAV4TDJ4_CAEEX</name>
<comment type="caution">
    <text evidence="1">The sequence shown here is derived from an EMBL/GenBank/DDBJ whole genome shotgun (WGS) entry which is preliminary data.</text>
</comment>
<dbReference type="EMBL" id="BPLR01011100">
    <property type="protein sequence ID" value="GIY44155.1"/>
    <property type="molecule type" value="Genomic_DNA"/>
</dbReference>
<protein>
    <submittedName>
        <fullName evidence="1">Uncharacterized protein</fullName>
    </submittedName>
</protein>
<gene>
    <name evidence="1" type="ORF">CEXT_812141</name>
</gene>
<evidence type="ECO:0000313" key="1">
    <source>
        <dbReference type="EMBL" id="GIY44155.1"/>
    </source>
</evidence>
<dbReference type="AlphaFoldDB" id="A0AAV4TDJ4"/>
<sequence length="87" mass="9991">MSRILIELSYWRYRALTAIDEVRIKSITTREDSLTTKIGFLGDYRLPLDTREGRKGGRGENKNPGGKVLIRRVERTTCLSQQLCCDT</sequence>
<proteinExistence type="predicted"/>
<reference evidence="1 2" key="1">
    <citation type="submission" date="2021-06" db="EMBL/GenBank/DDBJ databases">
        <title>Caerostris extrusa draft genome.</title>
        <authorList>
            <person name="Kono N."/>
            <person name="Arakawa K."/>
        </authorList>
    </citation>
    <scope>NUCLEOTIDE SEQUENCE [LARGE SCALE GENOMIC DNA]</scope>
</reference>
<accession>A0AAV4TDJ4</accession>
<dbReference type="Proteomes" id="UP001054945">
    <property type="component" value="Unassembled WGS sequence"/>
</dbReference>
<keyword evidence="2" id="KW-1185">Reference proteome</keyword>
<evidence type="ECO:0000313" key="2">
    <source>
        <dbReference type="Proteomes" id="UP001054945"/>
    </source>
</evidence>
<organism evidence="1 2">
    <name type="scientific">Caerostris extrusa</name>
    <name type="common">Bark spider</name>
    <name type="synonym">Caerostris bankana</name>
    <dbReference type="NCBI Taxonomy" id="172846"/>
    <lineage>
        <taxon>Eukaryota</taxon>
        <taxon>Metazoa</taxon>
        <taxon>Ecdysozoa</taxon>
        <taxon>Arthropoda</taxon>
        <taxon>Chelicerata</taxon>
        <taxon>Arachnida</taxon>
        <taxon>Araneae</taxon>
        <taxon>Araneomorphae</taxon>
        <taxon>Entelegynae</taxon>
        <taxon>Araneoidea</taxon>
        <taxon>Araneidae</taxon>
        <taxon>Caerostris</taxon>
    </lineage>
</organism>